<evidence type="ECO:0000256" key="1">
    <source>
        <dbReference type="SAM" id="Coils"/>
    </source>
</evidence>
<dbReference type="AlphaFoldDB" id="A0A3L8E0G3"/>
<proteinExistence type="predicted"/>
<evidence type="ECO:0008006" key="3">
    <source>
        <dbReference type="Google" id="ProtNLM"/>
    </source>
</evidence>
<dbReference type="InterPro" id="IPR036691">
    <property type="entry name" value="Endo/exonu/phosph_ase_sf"/>
</dbReference>
<dbReference type="PANTHER" id="PTHR33395">
    <property type="entry name" value="TRANSCRIPTASE, PUTATIVE-RELATED-RELATED"/>
    <property type="match status" value="1"/>
</dbReference>
<protein>
    <recommendedName>
        <fullName evidence="3">Endonuclease/exonuclease/phosphatase domain-containing protein</fullName>
    </recommendedName>
</protein>
<dbReference type="GO" id="GO:0031012">
    <property type="term" value="C:extracellular matrix"/>
    <property type="evidence" value="ECO:0007669"/>
    <property type="project" value="TreeGrafter"/>
</dbReference>
<dbReference type="PANTHER" id="PTHR33395:SF22">
    <property type="entry name" value="REVERSE TRANSCRIPTASE DOMAIN-CONTAINING PROTEIN"/>
    <property type="match status" value="1"/>
</dbReference>
<feature type="coiled-coil region" evidence="1">
    <location>
        <begin position="81"/>
        <end position="108"/>
    </location>
</feature>
<organism evidence="2">
    <name type="scientific">Ooceraea biroi</name>
    <name type="common">Clonal raider ant</name>
    <name type="synonym">Cerapachys biroi</name>
    <dbReference type="NCBI Taxonomy" id="2015173"/>
    <lineage>
        <taxon>Eukaryota</taxon>
        <taxon>Metazoa</taxon>
        <taxon>Ecdysozoa</taxon>
        <taxon>Arthropoda</taxon>
        <taxon>Hexapoda</taxon>
        <taxon>Insecta</taxon>
        <taxon>Pterygota</taxon>
        <taxon>Neoptera</taxon>
        <taxon>Endopterygota</taxon>
        <taxon>Hymenoptera</taxon>
        <taxon>Apocrita</taxon>
        <taxon>Aculeata</taxon>
        <taxon>Formicoidea</taxon>
        <taxon>Formicidae</taxon>
        <taxon>Dorylinae</taxon>
        <taxon>Ooceraea</taxon>
    </lineage>
</organism>
<dbReference type="GO" id="GO:0007508">
    <property type="term" value="P:larval heart development"/>
    <property type="evidence" value="ECO:0007669"/>
    <property type="project" value="TreeGrafter"/>
</dbReference>
<dbReference type="OrthoDB" id="7699669at2759"/>
<dbReference type="GO" id="GO:0061343">
    <property type="term" value="P:cell adhesion involved in heart morphogenesis"/>
    <property type="evidence" value="ECO:0007669"/>
    <property type="project" value="TreeGrafter"/>
</dbReference>
<comment type="caution">
    <text evidence="2">The sequence shown here is derived from an EMBL/GenBank/DDBJ whole genome shotgun (WGS) entry which is preliminary data.</text>
</comment>
<name>A0A3L8E0G3_OOCBI</name>
<dbReference type="Gene3D" id="3.60.10.10">
    <property type="entry name" value="Endonuclease/exonuclease/phosphatase"/>
    <property type="match status" value="1"/>
</dbReference>
<reference evidence="2" key="1">
    <citation type="journal article" date="2018" name="Genome Res.">
        <title>The genomic architecture and molecular evolution of ant odorant receptors.</title>
        <authorList>
            <person name="McKenzie S.K."/>
            <person name="Kronauer D.J.C."/>
        </authorList>
    </citation>
    <scope>NUCLEOTIDE SEQUENCE [LARGE SCALE GENOMIC DNA]</scope>
    <source>
        <strain evidence="2">Clonal line C1</strain>
    </source>
</reference>
<reference evidence="2" key="2">
    <citation type="submission" date="2018-07" db="EMBL/GenBank/DDBJ databases">
        <authorList>
            <person name="Mckenzie S.K."/>
            <person name="Kronauer D.J.C."/>
        </authorList>
    </citation>
    <scope>NUCLEOTIDE SEQUENCE</scope>
    <source>
        <strain evidence="2">Clonal line C1</strain>
    </source>
</reference>
<sequence length="875" mass="99295">MSDNKKVCKGCNTIVAKPIVCIKCGIASHPACIPRTGHPYLNGKFLDCTACPADAGLSGSAINKIRELIRSEFAIFRREIVESLKADIGIIREDMQKLAERIDGLENVERRASDGVSLAEEDLFAEIAERESRASNIIMFSLDEPEHSDSNDVSDKDLVNDVLHTILPSLEPSYKVRRLGVKKHGQPRPLCVSFSSKQEAILVLRNKGKYTGPAKIYQDQTPKQRKYLMNLKAHLRELQDAGEIYYQNVRGLRTKLPDLRCASNLSTMSYDVIILVETWLNKSINNAELGLDRYNVFRCDRESASGDCVRGGGVLIAVREIYPSRALNICESAVEHLYIDVQIGHKHIVFGAVYIPLGSDTMTYESHCSVVEDICSKSRNIDLVIAGDYNLPHLVVGSDVRGVLTYEIKGRCNMLRQANTLVTHFNELQLYQHNFVSNVTGNTLDLVFSTVQMAPAYLAVESLLSCDKYHPALDFTLPCSKVELECGPRVVKRNFSRANYVAINDYLGGIHWDVELEGLSVESAVGLLYSHLDYAASSYVPVCTIRPSTYPRWFTRELIALVKSKRRAHYTFKRTNLFSDYLVFSNARSQCKALSEVVWRDYVGRTENSIPNNINNFWNFINTITNKGSSPPYVYRDGVHTSDEIATENHFADFFESVYNNNSITCGASNGSILIDMTGHDCDLLRLDTWCEDNGMRLNLSKCHVVHFSRKTDGYRHDYVLSGTTLTKVDSIRDLGVTFGSDLSFKKHIETITNNALRRLGFVNRAFWAPYLVYQCDIIEHIQHRFLRRISFRLLRPMNFFDHDYDYLHRELGLLSLRDRRTQAHLVFVRNIISGRIDCPDLLECIGLHVPVLQGDTTVWEIKFEMRLRVVVVYP</sequence>
<dbReference type="EMBL" id="QOIP01000001">
    <property type="protein sequence ID" value="RLU26211.1"/>
    <property type="molecule type" value="Genomic_DNA"/>
</dbReference>
<dbReference type="SUPFAM" id="SSF56219">
    <property type="entry name" value="DNase I-like"/>
    <property type="match status" value="1"/>
</dbReference>
<dbReference type="Proteomes" id="UP000279307">
    <property type="component" value="Chromosome 1"/>
</dbReference>
<keyword evidence="1" id="KW-0175">Coiled coil</keyword>
<evidence type="ECO:0000313" key="2">
    <source>
        <dbReference type="EMBL" id="RLU26211.1"/>
    </source>
</evidence>
<gene>
    <name evidence="2" type="ORF">DMN91_000004</name>
</gene>
<accession>A0A3L8E0G3</accession>